<dbReference type="EMBL" id="RRZD01000007">
    <property type="protein sequence ID" value="MBE0400208.1"/>
    <property type="molecule type" value="Genomic_DNA"/>
</dbReference>
<evidence type="ECO:0000313" key="4">
    <source>
        <dbReference type="Proteomes" id="UP001645039"/>
    </source>
</evidence>
<accession>A0ABR9F176</accession>
<dbReference type="RefSeq" id="WP_192536005.1">
    <property type="nucleotide sequence ID" value="NZ_CBCSBM010000004.1"/>
</dbReference>
<evidence type="ECO:0000313" key="3">
    <source>
        <dbReference type="EMBL" id="MBE0400208.1"/>
    </source>
</evidence>
<comment type="caution">
    <text evidence="3">The sequence shown here is derived from an EMBL/GenBank/DDBJ whole genome shotgun (WGS) entry which is preliminary data.</text>
</comment>
<proteinExistence type="predicted"/>
<sequence>MLPASALAVHPLAFTLLCVSMCVPLIAQAEAASEHNALPALGAASDDASVVGLSSGGYMATQLAVAWPERFSGLGVLAAGPWSCAQGSLRLALNQCLTTRNGAPSLDDLQTRHQRYLARDLVGKTDALSQLRAYLWHGEDDEVVEPELGDLLAEQWQGWLASPDQLRVVRSENIGHGWPVRLPSNAASDPHEWGDCHQGGGSYVLSCDEDIAGEMLDWLYPERDVSDDASSSGEESGALIAFDQAEFAAKGLADTGYVFIPQDCEAGGCPVTLAIHGCQMNEAAIGDTFIRYSGLNDWAAAHQQIVLYPQAESSMTNPQGCWDWWGFAESTWQVSPQYDTREGVQISALMAMLDRLQTAPEPID</sequence>
<dbReference type="SUPFAM" id="SSF53474">
    <property type="entry name" value="alpha/beta-Hydrolases"/>
    <property type="match status" value="1"/>
</dbReference>
<dbReference type="Gene3D" id="3.40.50.1820">
    <property type="entry name" value="alpha/beta hydrolase"/>
    <property type="match status" value="2"/>
</dbReference>
<evidence type="ECO:0000256" key="1">
    <source>
        <dbReference type="ARBA" id="ARBA00022729"/>
    </source>
</evidence>
<dbReference type="InterPro" id="IPR050955">
    <property type="entry name" value="Plant_Biomass_Hydrol_Est"/>
</dbReference>
<keyword evidence="1 2" id="KW-0732">Signal</keyword>
<keyword evidence="4" id="KW-1185">Reference proteome</keyword>
<feature type="signal peptide" evidence="2">
    <location>
        <begin position="1"/>
        <end position="29"/>
    </location>
</feature>
<dbReference type="Proteomes" id="UP001645039">
    <property type="component" value="Unassembled WGS sequence"/>
</dbReference>
<dbReference type="InterPro" id="IPR029058">
    <property type="entry name" value="AB_hydrolase_fold"/>
</dbReference>
<dbReference type="PANTHER" id="PTHR43037:SF1">
    <property type="entry name" value="BLL1128 PROTEIN"/>
    <property type="match status" value="1"/>
</dbReference>
<gene>
    <name evidence="3" type="ORF">EI168_08820</name>
</gene>
<feature type="chain" id="PRO_5047092102" evidence="2">
    <location>
        <begin position="30"/>
        <end position="364"/>
    </location>
</feature>
<dbReference type="PANTHER" id="PTHR43037">
    <property type="entry name" value="UNNAMED PRODUCT-RELATED"/>
    <property type="match status" value="1"/>
</dbReference>
<protein>
    <submittedName>
        <fullName evidence="3">Poly(3-hydroxybutyrate) depolymerase</fullName>
    </submittedName>
</protein>
<evidence type="ECO:0000256" key="2">
    <source>
        <dbReference type="SAM" id="SignalP"/>
    </source>
</evidence>
<organism evidence="3 4">
    <name type="scientific">Halomonas casei</name>
    <dbReference type="NCBI Taxonomy" id="2742613"/>
    <lineage>
        <taxon>Bacteria</taxon>
        <taxon>Pseudomonadati</taxon>
        <taxon>Pseudomonadota</taxon>
        <taxon>Gammaproteobacteria</taxon>
        <taxon>Oceanospirillales</taxon>
        <taxon>Halomonadaceae</taxon>
        <taxon>Halomonas</taxon>
    </lineage>
</organism>
<name>A0ABR9F176_9GAMM</name>
<reference evidence="3 4" key="1">
    <citation type="submission" date="2020-07" db="EMBL/GenBank/DDBJ databases">
        <title>Halophilic bacteria isolated from french cheeses.</title>
        <authorList>
            <person name="Kothe C.I."/>
            <person name="Farah-Kraiem B."/>
            <person name="Renault P."/>
            <person name="Dridi B."/>
        </authorList>
    </citation>
    <scope>NUCLEOTIDE SEQUENCE [LARGE SCALE GENOMIC DNA]</scope>
    <source>
        <strain evidence="3 4">FME1</strain>
    </source>
</reference>